<dbReference type="GO" id="GO:0003677">
    <property type="term" value="F:DNA binding"/>
    <property type="evidence" value="ECO:0007669"/>
    <property type="project" value="InterPro"/>
</dbReference>
<sequence>MAYTKLLYHIVFSTKQRQPTIVLEYERELYAYIMGIIAQAEGHLYRIGGMPDHIHIIADIPSKISLSDFVKRLKQGSSNWLAANPHFPHWNRWEESYGAFTYAYNDLQEVVDYVRNQKEHHKKVSFTEEYRKLLDDFGIEYDERYIPK</sequence>
<dbReference type="GO" id="GO:0006313">
    <property type="term" value="P:DNA transposition"/>
    <property type="evidence" value="ECO:0007669"/>
    <property type="project" value="InterPro"/>
</dbReference>
<dbReference type="AlphaFoldDB" id="A0AB33IQ69"/>
<evidence type="ECO:0000259" key="1">
    <source>
        <dbReference type="SMART" id="SM01321"/>
    </source>
</evidence>
<dbReference type="PANTHER" id="PTHR33360">
    <property type="entry name" value="TRANSPOSASE FOR INSERTION SEQUENCE ELEMENT IS200"/>
    <property type="match status" value="1"/>
</dbReference>
<reference evidence="2" key="1">
    <citation type="submission" date="2024-07" db="EMBL/GenBank/DDBJ databases">
        <title>Complete genome sequence of Prevotella sp. YM-2024 GTC17253.</title>
        <authorList>
            <person name="Hayashi M."/>
            <person name="Muto Y."/>
            <person name="Tanaka K."/>
            <person name="Niwa H."/>
        </authorList>
    </citation>
    <scope>NUCLEOTIDE SEQUENCE</scope>
    <source>
        <strain evidence="2">GTC17253</strain>
    </source>
</reference>
<dbReference type="SUPFAM" id="SSF143422">
    <property type="entry name" value="Transposase IS200-like"/>
    <property type="match status" value="1"/>
</dbReference>
<protein>
    <submittedName>
        <fullName evidence="2">IS200/IS605 family transposase</fullName>
    </submittedName>
</protein>
<proteinExistence type="predicted"/>
<organism evidence="2">
    <name type="scientific">Prevotella sp. GTC17253</name>
    <dbReference type="NCBI Taxonomy" id="3236793"/>
    <lineage>
        <taxon>Bacteria</taxon>
        <taxon>Pseudomonadati</taxon>
        <taxon>Bacteroidota</taxon>
        <taxon>Bacteroidia</taxon>
        <taxon>Bacteroidales</taxon>
        <taxon>Prevotellaceae</taxon>
        <taxon>Prevotella</taxon>
    </lineage>
</organism>
<dbReference type="PANTHER" id="PTHR33360:SF2">
    <property type="entry name" value="TRANSPOSASE FOR INSERTION SEQUENCE ELEMENT IS200"/>
    <property type="match status" value="1"/>
</dbReference>
<dbReference type="NCBIfam" id="NF033573">
    <property type="entry name" value="transpos_IS200"/>
    <property type="match status" value="1"/>
</dbReference>
<evidence type="ECO:0000313" key="2">
    <source>
        <dbReference type="EMBL" id="BFO71728.1"/>
    </source>
</evidence>
<dbReference type="InterPro" id="IPR036515">
    <property type="entry name" value="Transposase_17_sf"/>
</dbReference>
<feature type="domain" description="Transposase IS200-like" evidence="1">
    <location>
        <begin position="3"/>
        <end position="117"/>
    </location>
</feature>
<accession>A0AB33IQ69</accession>
<dbReference type="GO" id="GO:0004803">
    <property type="term" value="F:transposase activity"/>
    <property type="evidence" value="ECO:0007669"/>
    <property type="project" value="InterPro"/>
</dbReference>
<dbReference type="Gene3D" id="3.30.70.1290">
    <property type="entry name" value="Transposase IS200-like"/>
    <property type="match status" value="1"/>
</dbReference>
<dbReference type="Pfam" id="PF01797">
    <property type="entry name" value="Y1_Tnp"/>
    <property type="match status" value="1"/>
</dbReference>
<gene>
    <name evidence="2" type="primary">tnpA</name>
    <name evidence="2" type="ORF">GTC17253_16940</name>
</gene>
<dbReference type="EMBL" id="AP035785">
    <property type="protein sequence ID" value="BFO71728.1"/>
    <property type="molecule type" value="Genomic_DNA"/>
</dbReference>
<name>A0AB33IQ69_9BACT</name>
<dbReference type="InterPro" id="IPR002686">
    <property type="entry name" value="Transposase_17"/>
</dbReference>
<dbReference type="SMART" id="SM01321">
    <property type="entry name" value="Y1_Tnp"/>
    <property type="match status" value="1"/>
</dbReference>